<comment type="subcellular location">
    <subcellularLocation>
        <location evidence="2">Membrane</location>
    </subcellularLocation>
</comment>
<evidence type="ECO:0000256" key="6">
    <source>
        <dbReference type="ARBA" id="ARBA00022692"/>
    </source>
</evidence>
<keyword evidence="16" id="KW-1185">Reference proteome</keyword>
<name>A0A369J8Q5_HYPMA</name>
<evidence type="ECO:0000256" key="4">
    <source>
        <dbReference type="ARBA" id="ARBA00010617"/>
    </source>
</evidence>
<dbReference type="STRING" id="39966.A0A369J8Q5"/>
<dbReference type="GO" id="GO:0016020">
    <property type="term" value="C:membrane"/>
    <property type="evidence" value="ECO:0007669"/>
    <property type="project" value="UniProtKB-SubCell"/>
</dbReference>
<evidence type="ECO:0000256" key="3">
    <source>
        <dbReference type="ARBA" id="ARBA00004721"/>
    </source>
</evidence>
<feature type="binding site" description="axial binding residue" evidence="13">
    <location>
        <position position="499"/>
    </location>
    <ligand>
        <name>heme</name>
        <dbReference type="ChEBI" id="CHEBI:30413"/>
    </ligand>
    <ligandPart>
        <name>Fe</name>
        <dbReference type="ChEBI" id="CHEBI:18248"/>
    </ligandPart>
</feature>
<dbReference type="EMBL" id="LUEZ02000122">
    <property type="protein sequence ID" value="RDB16987.1"/>
    <property type="molecule type" value="Genomic_DNA"/>
</dbReference>
<keyword evidence="5 13" id="KW-0349">Heme</keyword>
<proteinExistence type="inferred from homology"/>
<evidence type="ECO:0000256" key="2">
    <source>
        <dbReference type="ARBA" id="ARBA00004370"/>
    </source>
</evidence>
<comment type="caution">
    <text evidence="15">The sequence shown here is derived from an EMBL/GenBank/DDBJ whole genome shotgun (WGS) entry which is preliminary data.</text>
</comment>
<evidence type="ECO:0000256" key="10">
    <source>
        <dbReference type="ARBA" id="ARBA00023004"/>
    </source>
</evidence>
<dbReference type="PRINTS" id="PR00465">
    <property type="entry name" value="EP450IV"/>
</dbReference>
<dbReference type="GO" id="GO:0004497">
    <property type="term" value="F:monooxygenase activity"/>
    <property type="evidence" value="ECO:0007669"/>
    <property type="project" value="UniProtKB-KW"/>
</dbReference>
<dbReference type="InterPro" id="IPR050121">
    <property type="entry name" value="Cytochrome_P450_monoxygenase"/>
</dbReference>
<keyword evidence="10 13" id="KW-0408">Iron</keyword>
<comment type="similarity">
    <text evidence="4 14">Belongs to the cytochrome P450 family.</text>
</comment>
<dbReference type="Gene3D" id="1.10.630.10">
    <property type="entry name" value="Cytochrome P450"/>
    <property type="match status" value="1"/>
</dbReference>
<evidence type="ECO:0000256" key="1">
    <source>
        <dbReference type="ARBA" id="ARBA00001971"/>
    </source>
</evidence>
<keyword evidence="9 14" id="KW-0560">Oxidoreductase</keyword>
<comment type="pathway">
    <text evidence="3">Secondary metabolite biosynthesis; terpenoid biosynthesis.</text>
</comment>
<evidence type="ECO:0000256" key="7">
    <source>
        <dbReference type="ARBA" id="ARBA00022723"/>
    </source>
</evidence>
<evidence type="ECO:0008006" key="17">
    <source>
        <dbReference type="Google" id="ProtNLM"/>
    </source>
</evidence>
<dbReference type="InterPro" id="IPR002403">
    <property type="entry name" value="Cyt_P450_E_grp-IV"/>
</dbReference>
<gene>
    <name evidence="15" type="ORF">Hypma_002672</name>
</gene>
<evidence type="ECO:0000256" key="11">
    <source>
        <dbReference type="ARBA" id="ARBA00023033"/>
    </source>
</evidence>
<dbReference type="GO" id="GO:0005506">
    <property type="term" value="F:iron ion binding"/>
    <property type="evidence" value="ECO:0007669"/>
    <property type="project" value="InterPro"/>
</dbReference>
<dbReference type="PROSITE" id="PS00086">
    <property type="entry name" value="CYTOCHROME_P450"/>
    <property type="match status" value="1"/>
</dbReference>
<dbReference type="AlphaFoldDB" id="A0A369J8Q5"/>
<protein>
    <recommendedName>
        <fullName evidence="17">Cytochrome P450</fullName>
    </recommendedName>
</protein>
<dbReference type="PANTHER" id="PTHR24305">
    <property type="entry name" value="CYTOCHROME P450"/>
    <property type="match status" value="1"/>
</dbReference>
<dbReference type="InterPro" id="IPR001128">
    <property type="entry name" value="Cyt_P450"/>
</dbReference>
<dbReference type="SUPFAM" id="SSF48264">
    <property type="entry name" value="Cytochrome P450"/>
    <property type="match status" value="1"/>
</dbReference>
<evidence type="ECO:0000256" key="13">
    <source>
        <dbReference type="PIRSR" id="PIRSR602403-1"/>
    </source>
</evidence>
<accession>A0A369J8Q5</accession>
<dbReference type="InParanoid" id="A0A369J8Q5"/>
<evidence type="ECO:0000313" key="15">
    <source>
        <dbReference type="EMBL" id="RDB16987.1"/>
    </source>
</evidence>
<evidence type="ECO:0000256" key="5">
    <source>
        <dbReference type="ARBA" id="ARBA00022617"/>
    </source>
</evidence>
<dbReference type="InterPro" id="IPR036396">
    <property type="entry name" value="Cyt_P450_sf"/>
</dbReference>
<dbReference type="PRINTS" id="PR00385">
    <property type="entry name" value="P450"/>
</dbReference>
<dbReference type="GO" id="GO:0020037">
    <property type="term" value="F:heme binding"/>
    <property type="evidence" value="ECO:0007669"/>
    <property type="project" value="InterPro"/>
</dbReference>
<dbReference type="Proteomes" id="UP000076154">
    <property type="component" value="Unassembled WGS sequence"/>
</dbReference>
<evidence type="ECO:0000256" key="8">
    <source>
        <dbReference type="ARBA" id="ARBA00022989"/>
    </source>
</evidence>
<keyword evidence="6" id="KW-0812">Transmembrane</keyword>
<dbReference type="OrthoDB" id="1470350at2759"/>
<evidence type="ECO:0000256" key="12">
    <source>
        <dbReference type="ARBA" id="ARBA00023136"/>
    </source>
</evidence>
<dbReference type="PANTHER" id="PTHR24305:SF166">
    <property type="entry name" value="CYTOCHROME P450 12A4, MITOCHONDRIAL-RELATED"/>
    <property type="match status" value="1"/>
</dbReference>
<dbReference type="Pfam" id="PF00067">
    <property type="entry name" value="p450"/>
    <property type="match status" value="1"/>
</dbReference>
<comment type="cofactor">
    <cofactor evidence="1 13">
        <name>heme</name>
        <dbReference type="ChEBI" id="CHEBI:30413"/>
    </cofactor>
</comment>
<evidence type="ECO:0000313" key="16">
    <source>
        <dbReference type="Proteomes" id="UP000076154"/>
    </source>
</evidence>
<evidence type="ECO:0000256" key="14">
    <source>
        <dbReference type="RuleBase" id="RU000461"/>
    </source>
</evidence>
<dbReference type="GO" id="GO:0016705">
    <property type="term" value="F:oxidoreductase activity, acting on paired donors, with incorporation or reduction of molecular oxygen"/>
    <property type="evidence" value="ECO:0007669"/>
    <property type="project" value="InterPro"/>
</dbReference>
<dbReference type="CDD" id="cd11069">
    <property type="entry name" value="CYP_FUM15-like"/>
    <property type="match status" value="1"/>
</dbReference>
<reference evidence="15" key="1">
    <citation type="submission" date="2018-04" db="EMBL/GenBank/DDBJ databases">
        <title>Whole genome sequencing of Hypsizygus marmoreus.</title>
        <authorList>
            <person name="Choi I.-G."/>
            <person name="Min B."/>
            <person name="Kim J.-G."/>
            <person name="Kim S."/>
            <person name="Oh Y.-L."/>
            <person name="Kong W.-S."/>
            <person name="Park H."/>
            <person name="Jeong J."/>
            <person name="Song E.-S."/>
        </authorList>
    </citation>
    <scope>NUCLEOTIDE SEQUENCE [LARGE SCALE GENOMIC DNA]</scope>
    <source>
        <strain evidence="15">51987-8</strain>
    </source>
</reference>
<organism evidence="15 16">
    <name type="scientific">Hypsizygus marmoreus</name>
    <name type="common">White beech mushroom</name>
    <name type="synonym">Agaricus marmoreus</name>
    <dbReference type="NCBI Taxonomy" id="39966"/>
    <lineage>
        <taxon>Eukaryota</taxon>
        <taxon>Fungi</taxon>
        <taxon>Dikarya</taxon>
        <taxon>Basidiomycota</taxon>
        <taxon>Agaricomycotina</taxon>
        <taxon>Agaricomycetes</taxon>
        <taxon>Agaricomycetidae</taxon>
        <taxon>Agaricales</taxon>
        <taxon>Tricholomatineae</taxon>
        <taxon>Lyophyllaceae</taxon>
        <taxon>Hypsizygus</taxon>
    </lineage>
</organism>
<dbReference type="InterPro" id="IPR017972">
    <property type="entry name" value="Cyt_P450_CS"/>
</dbReference>
<keyword evidence="7 13" id="KW-0479">Metal-binding</keyword>
<keyword evidence="8" id="KW-1133">Transmembrane helix</keyword>
<keyword evidence="12" id="KW-0472">Membrane</keyword>
<sequence length="562" mass="63035">MIPTLLLYSAVVAICGLAVYVVYGAVIAPRWNPLHEIDGPPVVGWFKNHLYPVLEPSVSPRVHEAFVKRYGRSIRIRGVGPWDERLLTLDPVSVAHVLKNSTIYEKPWQSRRLITSLIGCGMLAAEGQVHKRQRRVATPAFSIQNMRALVPLVFRKGSELGDRWMDLIVHHNLGAEKPSADGLTLDVCHWVSRATFDVIGSAGFDYEFNAIQDESNELFSAYKEMFEVAVSQGSVLRTILNINFPHVSALFPDKAMRTVKRCQEVIHRVAGQLIQEKKRKVVEGEKSGSSFMGRDLLSLLLKSNVATDLPPEYRISDEDILNNINTFMFAGSDTSSLSLTWIMLLLAENPEMQMRLRTELLSVAPTSSGLLSNLTEEEIHSLYDIVANLPYLNNVVRESLRLVPPVHSSLRVATQDDEIPTMYPVHRRDGTVDDRRSVTIPKGSFVHVAVEGFNLDKAFWGEDAWEFNPDRWDSIPEAAAQLPGLFSNTLSFSAGPRACIGMRFSIIEIKTFIYILLTKFIFQTTSHKIFKANVVLTRPYISGKFKEGSQCPLLVSAYVPPK</sequence>
<keyword evidence="11 14" id="KW-0503">Monooxygenase</keyword>
<evidence type="ECO:0000256" key="9">
    <source>
        <dbReference type="ARBA" id="ARBA00023002"/>
    </source>
</evidence>